<proteinExistence type="predicted"/>
<reference evidence="2" key="2">
    <citation type="submission" date="2015-06" db="UniProtKB">
        <authorList>
            <consortium name="EnsemblProtists"/>
        </authorList>
    </citation>
    <scope>IDENTIFICATION</scope>
    <source>
        <strain evidence="2">Emoy2</strain>
    </source>
</reference>
<dbReference type="AlphaFoldDB" id="M4BJI5"/>
<accession>M4BJI5</accession>
<keyword evidence="3" id="KW-1185">Reference proteome</keyword>
<protein>
    <recommendedName>
        <fullName evidence="4">RxLR effector candidate protein</fullName>
    </recommendedName>
</protein>
<reference evidence="3" key="1">
    <citation type="journal article" date="2010" name="Science">
        <title>Signatures of adaptation to obligate biotrophy in the Hyaloperonospora arabidopsidis genome.</title>
        <authorList>
            <person name="Baxter L."/>
            <person name="Tripathy S."/>
            <person name="Ishaque N."/>
            <person name="Boot N."/>
            <person name="Cabral A."/>
            <person name="Kemen E."/>
            <person name="Thines M."/>
            <person name="Ah-Fong A."/>
            <person name="Anderson R."/>
            <person name="Badejoko W."/>
            <person name="Bittner-Eddy P."/>
            <person name="Boore J.L."/>
            <person name="Chibucos M.C."/>
            <person name="Coates M."/>
            <person name="Dehal P."/>
            <person name="Delehaunty K."/>
            <person name="Dong S."/>
            <person name="Downton P."/>
            <person name="Dumas B."/>
            <person name="Fabro G."/>
            <person name="Fronick C."/>
            <person name="Fuerstenberg S.I."/>
            <person name="Fulton L."/>
            <person name="Gaulin E."/>
            <person name="Govers F."/>
            <person name="Hughes L."/>
            <person name="Humphray S."/>
            <person name="Jiang R.H."/>
            <person name="Judelson H."/>
            <person name="Kamoun S."/>
            <person name="Kyung K."/>
            <person name="Meijer H."/>
            <person name="Minx P."/>
            <person name="Morris P."/>
            <person name="Nelson J."/>
            <person name="Phuntumart V."/>
            <person name="Qutob D."/>
            <person name="Rehmany A."/>
            <person name="Rougon-Cardoso A."/>
            <person name="Ryden P."/>
            <person name="Torto-Alalibo T."/>
            <person name="Studholme D."/>
            <person name="Wang Y."/>
            <person name="Win J."/>
            <person name="Wood J."/>
            <person name="Clifton S.W."/>
            <person name="Rogers J."/>
            <person name="Van den Ackerveken G."/>
            <person name="Jones J.D."/>
            <person name="McDowell J.M."/>
            <person name="Beynon J."/>
            <person name="Tyler B.M."/>
        </authorList>
    </citation>
    <scope>NUCLEOTIDE SEQUENCE [LARGE SCALE GENOMIC DNA]</scope>
    <source>
        <strain evidence="3">Emoy2</strain>
    </source>
</reference>
<dbReference type="EMBL" id="JH598326">
    <property type="status" value="NOT_ANNOTATED_CDS"/>
    <property type="molecule type" value="Genomic_DNA"/>
</dbReference>
<dbReference type="VEuPathDB" id="FungiDB:HpaG806563"/>
<evidence type="ECO:0008006" key="4">
    <source>
        <dbReference type="Google" id="ProtNLM"/>
    </source>
</evidence>
<sequence length="110" mass="12316">MMLLLRLLFAADHYLEEALARKYMVTSNSILLDTLLDHHCDYSSNRGSAGLNIPVNFQRAVNDPCLCCSICFHDVVILPALRCYISTYSFPQHPSRRNSCIAGISGILLL</sequence>
<dbReference type="HOGENOM" id="CLU_2175929_0_0_1"/>
<dbReference type="Proteomes" id="UP000011713">
    <property type="component" value="Unassembled WGS sequence"/>
</dbReference>
<organism evidence="2 3">
    <name type="scientific">Hyaloperonospora arabidopsidis (strain Emoy2)</name>
    <name type="common">Downy mildew agent</name>
    <name type="synonym">Peronospora arabidopsidis</name>
    <dbReference type="NCBI Taxonomy" id="559515"/>
    <lineage>
        <taxon>Eukaryota</taxon>
        <taxon>Sar</taxon>
        <taxon>Stramenopiles</taxon>
        <taxon>Oomycota</taxon>
        <taxon>Peronosporomycetes</taxon>
        <taxon>Peronosporales</taxon>
        <taxon>Peronosporaceae</taxon>
        <taxon>Hyaloperonospora</taxon>
    </lineage>
</organism>
<dbReference type="InParanoid" id="M4BJI5"/>
<evidence type="ECO:0000256" key="1">
    <source>
        <dbReference type="SAM" id="SignalP"/>
    </source>
</evidence>
<keyword evidence="1" id="KW-0732">Signal</keyword>
<evidence type="ECO:0000313" key="3">
    <source>
        <dbReference type="Proteomes" id="UP000011713"/>
    </source>
</evidence>
<dbReference type="EnsemblProtists" id="HpaT806563">
    <property type="protein sequence ID" value="HpaP806563"/>
    <property type="gene ID" value="HpaG806563"/>
</dbReference>
<name>M4BJI5_HYAAE</name>
<feature type="chain" id="PRO_5004049195" description="RxLR effector candidate protein" evidence="1">
    <location>
        <begin position="21"/>
        <end position="110"/>
    </location>
</feature>
<feature type="signal peptide" evidence="1">
    <location>
        <begin position="1"/>
        <end position="20"/>
    </location>
</feature>
<evidence type="ECO:0000313" key="2">
    <source>
        <dbReference type="EnsemblProtists" id="HpaP806563"/>
    </source>
</evidence>